<evidence type="ECO:0000256" key="4">
    <source>
        <dbReference type="ARBA" id="ARBA00023002"/>
    </source>
</evidence>
<dbReference type="AlphaFoldDB" id="A0A5N7MH08"/>
<evidence type="ECO:0000259" key="7">
    <source>
        <dbReference type="Pfam" id="PF03460"/>
    </source>
</evidence>
<dbReference type="GO" id="GO:0020037">
    <property type="term" value="F:heme binding"/>
    <property type="evidence" value="ECO:0007669"/>
    <property type="project" value="InterPro"/>
</dbReference>
<evidence type="ECO:0000313" key="8">
    <source>
        <dbReference type="EMBL" id="MPR26153.1"/>
    </source>
</evidence>
<dbReference type="InterPro" id="IPR005117">
    <property type="entry name" value="NiRdtase/SiRdtase_haem-b_fer"/>
</dbReference>
<keyword evidence="9" id="KW-1185">Reference proteome</keyword>
<feature type="domain" description="Nitrite/Sulfite reductase ferredoxin-like" evidence="7">
    <location>
        <begin position="251"/>
        <end position="308"/>
    </location>
</feature>
<evidence type="ECO:0000256" key="6">
    <source>
        <dbReference type="ARBA" id="ARBA00023014"/>
    </source>
</evidence>
<organism evidence="8 9">
    <name type="scientific">Microvirga tunisiensis</name>
    <dbReference type="NCBI Taxonomy" id="2108360"/>
    <lineage>
        <taxon>Bacteria</taxon>
        <taxon>Pseudomonadati</taxon>
        <taxon>Pseudomonadota</taxon>
        <taxon>Alphaproteobacteria</taxon>
        <taxon>Hyphomicrobiales</taxon>
        <taxon>Methylobacteriaceae</taxon>
        <taxon>Microvirga</taxon>
    </lineage>
</organism>
<dbReference type="EC" id="1.14.13.83" evidence="8"/>
<accession>A0A5N7MH08</accession>
<keyword evidence="6" id="KW-0411">Iron-sulfur</keyword>
<evidence type="ECO:0000256" key="3">
    <source>
        <dbReference type="ARBA" id="ARBA00022723"/>
    </source>
</evidence>
<feature type="domain" description="Nitrite/Sulfite reductase ferredoxin-like" evidence="7">
    <location>
        <begin position="20"/>
        <end position="84"/>
    </location>
</feature>
<dbReference type="SUPFAM" id="SSF55124">
    <property type="entry name" value="Nitrite/Sulfite reductase N-terminal domain-like"/>
    <property type="match status" value="2"/>
</dbReference>
<dbReference type="RefSeq" id="WP_152712202.1">
    <property type="nucleotide sequence ID" value="NZ_VOSJ01000036.1"/>
</dbReference>
<evidence type="ECO:0000256" key="2">
    <source>
        <dbReference type="ARBA" id="ARBA00022617"/>
    </source>
</evidence>
<dbReference type="NCBIfam" id="TIGR02435">
    <property type="entry name" value="CobG"/>
    <property type="match status" value="1"/>
</dbReference>
<evidence type="ECO:0000256" key="5">
    <source>
        <dbReference type="ARBA" id="ARBA00023004"/>
    </source>
</evidence>
<keyword evidence="2" id="KW-0349">Heme</keyword>
<dbReference type="PANTHER" id="PTHR32439:SF9">
    <property type="entry name" value="BLR3264 PROTEIN"/>
    <property type="match status" value="1"/>
</dbReference>
<dbReference type="PROSITE" id="PS00365">
    <property type="entry name" value="NIR_SIR"/>
    <property type="match status" value="1"/>
</dbReference>
<dbReference type="Pfam" id="PF03460">
    <property type="entry name" value="NIR_SIR_ferr"/>
    <property type="match status" value="2"/>
</dbReference>
<dbReference type="Proteomes" id="UP000403266">
    <property type="component" value="Unassembled WGS sequence"/>
</dbReference>
<name>A0A5N7MH08_9HYPH</name>
<proteinExistence type="predicted"/>
<dbReference type="InterPro" id="IPR051329">
    <property type="entry name" value="NIR_SIR_4Fe-4S"/>
</dbReference>
<comment type="caution">
    <text evidence="8">The sequence shown here is derived from an EMBL/GenBank/DDBJ whole genome shotgun (WGS) entry which is preliminary data.</text>
</comment>
<dbReference type="OrthoDB" id="7459360at2"/>
<dbReference type="InterPro" id="IPR012798">
    <property type="entry name" value="Cbl_synth_CobG-like"/>
</dbReference>
<dbReference type="SUPFAM" id="SSF56014">
    <property type="entry name" value="Nitrite and sulphite reductase 4Fe-4S domain-like"/>
    <property type="match status" value="2"/>
</dbReference>
<dbReference type="PANTHER" id="PTHR32439">
    <property type="entry name" value="FERREDOXIN--NITRITE REDUCTASE, CHLOROPLASTIC"/>
    <property type="match status" value="1"/>
</dbReference>
<keyword evidence="3" id="KW-0479">Metal-binding</keyword>
<protein>
    <submittedName>
        <fullName evidence="8">Precorrin-3B synthase</fullName>
        <ecNumber evidence="8">1.14.13.83</ecNumber>
    </submittedName>
</protein>
<evidence type="ECO:0000313" key="9">
    <source>
        <dbReference type="Proteomes" id="UP000403266"/>
    </source>
</evidence>
<gene>
    <name evidence="8" type="primary">cobG</name>
    <name evidence="8" type="ORF">FS320_13170</name>
</gene>
<dbReference type="Gene3D" id="3.90.480.10">
    <property type="entry name" value="Sulfite Reductase Hemoprotein,Domain 2"/>
    <property type="match status" value="1"/>
</dbReference>
<evidence type="ECO:0000256" key="1">
    <source>
        <dbReference type="ARBA" id="ARBA00022485"/>
    </source>
</evidence>
<sequence length="432" mass="45492">MSAQPVSERRRGWCPGVRRPMATGDGLLVRLSPFGGRLTADQARLIAEAAREHGNGHLDITARGNLQIRGVNDGTYPELLALLAREDLAEPEGEGPNRPTVLSPLAGLDPHDRIDAFALAQAIESTAAAQEGLPAKFFVAVDGGGSLPLDAVGADLQLTAGEDGTVAFSISSSGNLHGIGAASLPHAPAATRTFLSGFSDMRRTGRTEARRLRDLQPHLVQELIASAALEPAVAMLQRPEPPRAGVIPIEGGHAVLLALPFGRCGTEQLLQVAQWSERFGTAEIRLSFTRGILLPGIADEHVSTLIAEASGAGFITDANDPRLPLLACPGKPDCANALTPAPADALRLASARSDLLAQGTNLHVSGCPKGCAHPGRADLTLVGRADGRYDVVPYGSTRDVSTLHLSIDEIMTRLLLSKTSADLRRAFPERTR</sequence>
<dbReference type="GO" id="GO:0046872">
    <property type="term" value="F:metal ion binding"/>
    <property type="evidence" value="ECO:0007669"/>
    <property type="project" value="UniProtKB-KW"/>
</dbReference>
<dbReference type="GO" id="GO:0051539">
    <property type="term" value="F:4 iron, 4 sulfur cluster binding"/>
    <property type="evidence" value="ECO:0007669"/>
    <property type="project" value="UniProtKB-KW"/>
</dbReference>
<dbReference type="InterPro" id="IPR036136">
    <property type="entry name" value="Nit/Sulf_reduc_fer-like_dom_sf"/>
</dbReference>
<dbReference type="InterPro" id="IPR045854">
    <property type="entry name" value="NO2/SO3_Rdtase_4Fe4S_sf"/>
</dbReference>
<reference evidence="8 9" key="1">
    <citation type="journal article" date="2019" name="Syst. Appl. Microbiol.">
        <title>Microvirga tunisiensis sp. nov., a root nodule symbiotic bacterium isolated from Lupinus micranthus and L. luteus grown in Northern Tunisia.</title>
        <authorList>
            <person name="Msaddak A."/>
            <person name="Rejili M."/>
            <person name="Duran D."/>
            <person name="Mars M."/>
            <person name="Palacios J.M."/>
            <person name="Ruiz-Argueso T."/>
            <person name="Rey L."/>
            <person name="Imperial J."/>
        </authorList>
    </citation>
    <scope>NUCLEOTIDE SEQUENCE [LARGE SCALE GENOMIC DNA]</scope>
    <source>
        <strain evidence="8 9">Lmie10</strain>
    </source>
</reference>
<keyword evidence="4 8" id="KW-0560">Oxidoreductase</keyword>
<dbReference type="InterPro" id="IPR006066">
    <property type="entry name" value="NO2/SO3_Rdtase_FeS/sirohaem_BS"/>
</dbReference>
<dbReference type="Gene3D" id="3.30.413.10">
    <property type="entry name" value="Sulfite Reductase Hemoprotein, domain 1"/>
    <property type="match status" value="2"/>
</dbReference>
<dbReference type="GO" id="GO:0043818">
    <property type="term" value="F:precorrin-3B synthase activity"/>
    <property type="evidence" value="ECO:0007669"/>
    <property type="project" value="UniProtKB-EC"/>
</dbReference>
<keyword evidence="1" id="KW-0004">4Fe-4S</keyword>
<dbReference type="EMBL" id="VOSK01000041">
    <property type="protein sequence ID" value="MPR26153.1"/>
    <property type="molecule type" value="Genomic_DNA"/>
</dbReference>
<keyword evidence="5" id="KW-0408">Iron</keyword>